<dbReference type="CDD" id="cd03785">
    <property type="entry name" value="GT28_MurG"/>
    <property type="match status" value="1"/>
</dbReference>
<evidence type="ECO:0000259" key="12">
    <source>
        <dbReference type="Pfam" id="PF04101"/>
    </source>
</evidence>
<dbReference type="SUPFAM" id="SSF53756">
    <property type="entry name" value="UDP-Glycosyltransferase/glycogen phosphorylase"/>
    <property type="match status" value="1"/>
</dbReference>
<feature type="binding site" evidence="10">
    <location>
        <position position="200"/>
    </location>
    <ligand>
        <name>UDP-N-acetyl-alpha-D-glucosamine</name>
        <dbReference type="ChEBI" id="CHEBI:57705"/>
    </ligand>
</feature>
<dbReference type="EC" id="2.4.1.227" evidence="10"/>
<evidence type="ECO:0000256" key="7">
    <source>
        <dbReference type="ARBA" id="ARBA00023136"/>
    </source>
</evidence>
<name>A0A0R1H1U1_9LACO</name>
<dbReference type="InterPro" id="IPR007235">
    <property type="entry name" value="Glyco_trans_28_C"/>
</dbReference>
<gene>
    <name evidence="10" type="primary">murG</name>
    <name evidence="13" type="ORF">FC07_GL000475</name>
</gene>
<reference evidence="13 14" key="1">
    <citation type="journal article" date="2015" name="Genome Announc.">
        <title>Expanding the biotechnology potential of lactobacilli through comparative genomics of 213 strains and associated genera.</title>
        <authorList>
            <person name="Sun Z."/>
            <person name="Harris H.M."/>
            <person name="McCann A."/>
            <person name="Guo C."/>
            <person name="Argimon S."/>
            <person name="Zhang W."/>
            <person name="Yang X."/>
            <person name="Jeffery I.B."/>
            <person name="Cooney J.C."/>
            <person name="Kagawa T.F."/>
            <person name="Liu W."/>
            <person name="Song Y."/>
            <person name="Salvetti E."/>
            <person name="Wrobel A."/>
            <person name="Rasinkangas P."/>
            <person name="Parkhill J."/>
            <person name="Rea M.C."/>
            <person name="O'Sullivan O."/>
            <person name="Ritari J."/>
            <person name="Douillard F.P."/>
            <person name="Paul Ross R."/>
            <person name="Yang R."/>
            <person name="Briner A.E."/>
            <person name="Felis G.E."/>
            <person name="de Vos W.M."/>
            <person name="Barrangou R."/>
            <person name="Klaenhammer T.R."/>
            <person name="Caufield P.W."/>
            <person name="Cui Y."/>
            <person name="Zhang H."/>
            <person name="O'Toole P.W."/>
        </authorList>
    </citation>
    <scope>NUCLEOTIDE SEQUENCE [LARGE SCALE GENOMIC DNA]</scope>
    <source>
        <strain evidence="13 14">DSM 20003</strain>
    </source>
</reference>
<dbReference type="GO" id="GO:0005975">
    <property type="term" value="P:carbohydrate metabolic process"/>
    <property type="evidence" value="ECO:0007669"/>
    <property type="project" value="InterPro"/>
</dbReference>
<accession>A0A0R1H1U1</accession>
<proteinExistence type="inferred from homology"/>
<feature type="binding site" evidence="10">
    <location>
        <position position="255"/>
    </location>
    <ligand>
        <name>UDP-N-acetyl-alpha-D-glucosamine</name>
        <dbReference type="ChEBI" id="CHEBI:57705"/>
    </ligand>
</feature>
<evidence type="ECO:0000256" key="2">
    <source>
        <dbReference type="ARBA" id="ARBA00022618"/>
    </source>
</evidence>
<organism evidence="13 14">
    <name type="scientific">Loigolactobacillus bifermentans DSM 20003</name>
    <dbReference type="NCBI Taxonomy" id="1423726"/>
    <lineage>
        <taxon>Bacteria</taxon>
        <taxon>Bacillati</taxon>
        <taxon>Bacillota</taxon>
        <taxon>Bacilli</taxon>
        <taxon>Lactobacillales</taxon>
        <taxon>Lactobacillaceae</taxon>
        <taxon>Loigolactobacillus</taxon>
    </lineage>
</organism>
<dbReference type="InterPro" id="IPR004276">
    <property type="entry name" value="GlycoTrans_28_N"/>
</dbReference>
<keyword evidence="8 10" id="KW-0131">Cell cycle</keyword>
<keyword evidence="4 10" id="KW-0808">Transferase</keyword>
<sequence length="369" mass="40139">MEDNNMRVIFSGGGTGGHIYPALALIQRLQERQLADDILYVGTQRGLESRIVPQKQIAFKAIELQGFKRSLSLDNVKTVELFLKSVHTAKKMIRDFKPDVVVGTGGYVSSAVLYAAARLHIPTIINEQNSVAGVTNRFLGHFVDRISIAFPDVAAQFPKQKVVLTGNPRAQQVANMQPSDRLSDYHLTADQPTLLIFGGSRGAEKINQAFIEAVPALNQKPYQVLFVSGRVHFDKIKAALADQKVNANISVQPYINDMPQILPEVAVILGRAGATSLSEITALGIPSILVPSPYVTNDHQTKNAKSLVNQQAAKMITEAELNGQTLVKTADDMMTDAALRQSMAANAKKLGVPDAADRFIEVMQALISD</sequence>
<dbReference type="InterPro" id="IPR006009">
    <property type="entry name" value="GlcNAc_MurG"/>
</dbReference>
<comment type="caution">
    <text evidence="10">Lacks conserved residue(s) required for the propagation of feature annotation.</text>
</comment>
<keyword evidence="7 10" id="KW-0472">Membrane</keyword>
<feature type="binding site" evidence="10">
    <location>
        <begin position="15"/>
        <end position="17"/>
    </location>
    <ligand>
        <name>UDP-N-acetyl-alpha-D-glucosamine</name>
        <dbReference type="ChEBI" id="CHEBI:57705"/>
    </ligand>
</feature>
<dbReference type="GO" id="GO:0008360">
    <property type="term" value="P:regulation of cell shape"/>
    <property type="evidence" value="ECO:0007669"/>
    <property type="project" value="UniProtKB-KW"/>
</dbReference>
<keyword evidence="3 10" id="KW-0328">Glycosyltransferase</keyword>
<feature type="binding site" evidence="10">
    <location>
        <position position="129"/>
    </location>
    <ligand>
        <name>UDP-N-acetyl-alpha-D-glucosamine</name>
        <dbReference type="ChEBI" id="CHEBI:57705"/>
    </ligand>
</feature>
<evidence type="ECO:0000313" key="14">
    <source>
        <dbReference type="Proteomes" id="UP000051461"/>
    </source>
</evidence>
<keyword evidence="2 10" id="KW-0132">Cell division</keyword>
<evidence type="ECO:0000259" key="11">
    <source>
        <dbReference type="Pfam" id="PF03033"/>
    </source>
</evidence>
<comment type="pathway">
    <text evidence="10">Cell wall biogenesis; peptidoglycan biosynthesis.</text>
</comment>
<dbReference type="PATRIC" id="fig|1423726.3.peg.489"/>
<comment type="subcellular location">
    <subcellularLocation>
        <location evidence="10">Cell membrane</location>
        <topology evidence="10">Peripheral membrane protein</topology>
        <orientation evidence="10">Cytoplasmic side</orientation>
    </subcellularLocation>
</comment>
<comment type="similarity">
    <text evidence="10">Belongs to the glycosyltransferase 28 family. MurG subfamily.</text>
</comment>
<keyword evidence="14" id="KW-1185">Reference proteome</keyword>
<feature type="binding site" evidence="10">
    <location>
        <position position="300"/>
    </location>
    <ligand>
        <name>UDP-N-acetyl-alpha-D-glucosamine</name>
        <dbReference type="ChEBI" id="CHEBI:57705"/>
    </ligand>
</feature>
<keyword evidence="1 10" id="KW-1003">Cell membrane</keyword>
<evidence type="ECO:0000256" key="10">
    <source>
        <dbReference type="HAMAP-Rule" id="MF_00033"/>
    </source>
</evidence>
<dbReference type="PANTHER" id="PTHR21015:SF22">
    <property type="entry name" value="GLYCOSYLTRANSFERASE"/>
    <property type="match status" value="1"/>
</dbReference>
<comment type="function">
    <text evidence="10">Cell wall formation. Catalyzes the transfer of a GlcNAc subunit on undecaprenyl-pyrophosphoryl-MurNAc-pentapeptide (lipid intermediate I) to form undecaprenyl-pyrophosphoryl-MurNAc-(pentapeptide)GlcNAc (lipid intermediate II).</text>
</comment>
<dbReference type="PANTHER" id="PTHR21015">
    <property type="entry name" value="UDP-N-ACETYLGLUCOSAMINE--N-ACETYLMURAMYL-(PENTAPEPTIDE) PYROPHOSPHORYL-UNDECAPRENOL N-ACETYLGLUCOSAMINE TRANSFERASE 1"/>
    <property type="match status" value="1"/>
</dbReference>
<dbReference type="Pfam" id="PF04101">
    <property type="entry name" value="Glyco_tran_28_C"/>
    <property type="match status" value="1"/>
</dbReference>
<dbReference type="Pfam" id="PF03033">
    <property type="entry name" value="Glyco_transf_28"/>
    <property type="match status" value="1"/>
</dbReference>
<dbReference type="GO" id="GO:0050511">
    <property type="term" value="F:undecaprenyldiphospho-muramoylpentapeptide beta-N-acetylglucosaminyltransferase activity"/>
    <property type="evidence" value="ECO:0007669"/>
    <property type="project" value="UniProtKB-UniRule"/>
</dbReference>
<comment type="catalytic activity">
    <reaction evidence="10">
        <text>Mur2Ac(oyl-L-Ala-gamma-D-Glu-L-Lys-D-Ala-D-Ala)-di-trans,octa-cis-undecaprenyl diphosphate + UDP-N-acetyl-alpha-D-glucosamine = beta-D-GlcNAc-(1-&gt;4)-Mur2Ac(oyl-L-Ala-gamma-D-Glu-L-Lys-D-Ala-D-Ala)-di-trans,octa-cis-undecaprenyl diphosphate + UDP + H(+)</text>
        <dbReference type="Rhea" id="RHEA:23192"/>
        <dbReference type="ChEBI" id="CHEBI:15378"/>
        <dbReference type="ChEBI" id="CHEBI:57705"/>
        <dbReference type="ChEBI" id="CHEBI:58223"/>
        <dbReference type="ChEBI" id="CHEBI:60032"/>
        <dbReference type="ChEBI" id="CHEBI:60033"/>
        <dbReference type="EC" id="2.4.1.227"/>
    </reaction>
</comment>
<protein>
    <recommendedName>
        <fullName evidence="10">UDP-N-acetylglucosamine--N-acetylmuramyl-(pentapeptide) pyrophosphoryl-undecaprenol N-acetylglucosamine transferase</fullName>
        <ecNumber evidence="10">2.4.1.227</ecNumber>
    </recommendedName>
    <alternativeName>
        <fullName evidence="10">Undecaprenyl-PP-MurNAc-pentapeptide-UDPGlcNAc GlcNAc transferase</fullName>
    </alternativeName>
</protein>
<dbReference type="GO" id="GO:0051301">
    <property type="term" value="P:cell division"/>
    <property type="evidence" value="ECO:0007669"/>
    <property type="project" value="UniProtKB-KW"/>
</dbReference>
<dbReference type="GO" id="GO:0071555">
    <property type="term" value="P:cell wall organization"/>
    <property type="evidence" value="ECO:0007669"/>
    <property type="project" value="UniProtKB-KW"/>
</dbReference>
<keyword evidence="9 10" id="KW-0961">Cell wall biogenesis/degradation</keyword>
<keyword evidence="6 10" id="KW-0573">Peptidoglycan synthesis</keyword>
<dbReference type="Gene3D" id="3.40.50.2000">
    <property type="entry name" value="Glycogen Phosphorylase B"/>
    <property type="match status" value="2"/>
</dbReference>
<dbReference type="GO" id="GO:0009252">
    <property type="term" value="P:peptidoglycan biosynthetic process"/>
    <property type="evidence" value="ECO:0007669"/>
    <property type="project" value="UniProtKB-UniRule"/>
</dbReference>
<dbReference type="EMBL" id="AZDA01000013">
    <property type="protein sequence ID" value="KRK40464.1"/>
    <property type="molecule type" value="Genomic_DNA"/>
</dbReference>
<feature type="domain" description="Glycosyl transferase family 28 C-terminal" evidence="12">
    <location>
        <begin position="193"/>
        <end position="358"/>
    </location>
</feature>
<dbReference type="STRING" id="1423726.FC07_GL000475"/>
<feature type="domain" description="Glycosyltransferase family 28 N-terminal" evidence="11">
    <location>
        <begin position="8"/>
        <end position="146"/>
    </location>
</feature>
<dbReference type="UniPathway" id="UPA00219"/>
<dbReference type="NCBIfam" id="TIGR01133">
    <property type="entry name" value="murG"/>
    <property type="match status" value="1"/>
</dbReference>
<evidence type="ECO:0000256" key="6">
    <source>
        <dbReference type="ARBA" id="ARBA00022984"/>
    </source>
</evidence>
<evidence type="ECO:0000256" key="1">
    <source>
        <dbReference type="ARBA" id="ARBA00022475"/>
    </source>
</evidence>
<evidence type="ECO:0000313" key="13">
    <source>
        <dbReference type="EMBL" id="KRK40464.1"/>
    </source>
</evidence>
<evidence type="ECO:0000256" key="3">
    <source>
        <dbReference type="ARBA" id="ARBA00022676"/>
    </source>
</evidence>
<dbReference type="GO" id="GO:0005886">
    <property type="term" value="C:plasma membrane"/>
    <property type="evidence" value="ECO:0007669"/>
    <property type="project" value="UniProtKB-SubCell"/>
</dbReference>
<evidence type="ECO:0000256" key="8">
    <source>
        <dbReference type="ARBA" id="ARBA00023306"/>
    </source>
</evidence>
<dbReference type="AlphaFoldDB" id="A0A0R1H1U1"/>
<evidence type="ECO:0000256" key="5">
    <source>
        <dbReference type="ARBA" id="ARBA00022960"/>
    </source>
</evidence>
<dbReference type="HAMAP" id="MF_00033">
    <property type="entry name" value="MurG"/>
    <property type="match status" value="1"/>
</dbReference>
<evidence type="ECO:0000256" key="9">
    <source>
        <dbReference type="ARBA" id="ARBA00023316"/>
    </source>
</evidence>
<evidence type="ECO:0000256" key="4">
    <source>
        <dbReference type="ARBA" id="ARBA00022679"/>
    </source>
</evidence>
<keyword evidence="5 10" id="KW-0133">Cell shape</keyword>
<dbReference type="Proteomes" id="UP000051461">
    <property type="component" value="Unassembled WGS sequence"/>
</dbReference>
<comment type="caution">
    <text evidence="13">The sequence shown here is derived from an EMBL/GenBank/DDBJ whole genome shotgun (WGS) entry which is preliminary data.</text>
</comment>